<keyword evidence="5 8" id="KW-0998">Cell outer membrane</keyword>
<evidence type="ECO:0000256" key="5">
    <source>
        <dbReference type="ARBA" id="ARBA00023237"/>
    </source>
</evidence>
<dbReference type="AlphaFoldDB" id="A0A2Z3HPA3"/>
<comment type="subcellular location">
    <subcellularLocation>
        <location evidence="8">Cell outer membrane</location>
        <topology evidence="8">Lipid-anchor</topology>
    </subcellularLocation>
</comment>
<evidence type="ECO:0000259" key="11">
    <source>
        <dbReference type="PROSITE" id="PS51123"/>
    </source>
</evidence>
<evidence type="ECO:0000256" key="4">
    <source>
        <dbReference type="ARBA" id="ARBA00023139"/>
    </source>
</evidence>
<evidence type="ECO:0000256" key="3">
    <source>
        <dbReference type="ARBA" id="ARBA00023136"/>
    </source>
</evidence>
<feature type="compositionally biased region" description="Low complexity" evidence="9">
    <location>
        <begin position="35"/>
        <end position="48"/>
    </location>
</feature>
<dbReference type="GO" id="GO:0009279">
    <property type="term" value="C:cell outer membrane"/>
    <property type="evidence" value="ECO:0007669"/>
    <property type="project" value="UniProtKB-SubCell"/>
</dbReference>
<feature type="signal peptide" evidence="10">
    <location>
        <begin position="1"/>
        <end position="28"/>
    </location>
</feature>
<dbReference type="Pfam" id="PF00691">
    <property type="entry name" value="OmpA"/>
    <property type="match status" value="1"/>
</dbReference>
<dbReference type="PRINTS" id="PR01021">
    <property type="entry name" value="OMPADOMAIN"/>
</dbReference>
<evidence type="ECO:0000256" key="6">
    <source>
        <dbReference type="ARBA" id="ARBA00023288"/>
    </source>
</evidence>
<feature type="region of interest" description="Disordered" evidence="9">
    <location>
        <begin position="25"/>
        <end position="50"/>
    </location>
</feature>
<keyword evidence="2 8" id="KW-0732">Signal</keyword>
<dbReference type="Proteomes" id="UP000247763">
    <property type="component" value="Chromosome"/>
</dbReference>
<evidence type="ECO:0000256" key="1">
    <source>
        <dbReference type="ARBA" id="ARBA00022618"/>
    </source>
</evidence>
<accession>A0A2Z3HPA3</accession>
<keyword evidence="7 8" id="KW-0131">Cell cycle</keyword>
<organism evidence="12 13">
    <name type="scientific">Phenylobacterium parvum</name>
    <dbReference type="NCBI Taxonomy" id="2201350"/>
    <lineage>
        <taxon>Bacteria</taxon>
        <taxon>Pseudomonadati</taxon>
        <taxon>Pseudomonadota</taxon>
        <taxon>Alphaproteobacteria</taxon>
        <taxon>Caulobacterales</taxon>
        <taxon>Caulobacteraceae</taxon>
        <taxon>Phenylobacterium</taxon>
    </lineage>
</organism>
<dbReference type="PROSITE" id="PS51257">
    <property type="entry name" value="PROKAR_LIPOPROTEIN"/>
    <property type="match status" value="1"/>
</dbReference>
<evidence type="ECO:0000256" key="10">
    <source>
        <dbReference type="SAM" id="SignalP"/>
    </source>
</evidence>
<feature type="domain" description="OmpA-like" evidence="11">
    <location>
        <begin position="71"/>
        <end position="189"/>
    </location>
</feature>
<evidence type="ECO:0000256" key="2">
    <source>
        <dbReference type="ARBA" id="ARBA00022729"/>
    </source>
</evidence>
<dbReference type="PANTHER" id="PTHR30329">
    <property type="entry name" value="STATOR ELEMENT OF FLAGELLAR MOTOR COMPLEX"/>
    <property type="match status" value="1"/>
</dbReference>
<keyword evidence="4 8" id="KW-0564">Palmitate</keyword>
<dbReference type="GO" id="GO:0051301">
    <property type="term" value="P:cell division"/>
    <property type="evidence" value="ECO:0007669"/>
    <property type="project" value="UniProtKB-UniRule"/>
</dbReference>
<comment type="subunit">
    <text evidence="8">The Tol-Pal system is composed of five core proteins: the inner membrane proteins TolA, TolQ and TolR, the periplasmic protein TolB and the outer membrane protein Pal. They form a network linking the inner and outer membranes and the peptidoglycan layer.</text>
</comment>
<evidence type="ECO:0000313" key="13">
    <source>
        <dbReference type="Proteomes" id="UP000247763"/>
    </source>
</evidence>
<keyword evidence="3 8" id="KW-0472">Membrane</keyword>
<evidence type="ECO:0000256" key="7">
    <source>
        <dbReference type="ARBA" id="ARBA00023306"/>
    </source>
</evidence>
<keyword evidence="1 8" id="KW-0132">Cell division</keyword>
<dbReference type="InterPro" id="IPR036737">
    <property type="entry name" value="OmpA-like_sf"/>
</dbReference>
<comment type="function">
    <text evidence="8">Part of the Tol-Pal system, which plays a role in outer membrane invagination during cell division and is important for maintaining outer membrane integrity.</text>
</comment>
<dbReference type="NCBIfam" id="TIGR02802">
    <property type="entry name" value="Pal_lipo"/>
    <property type="match status" value="1"/>
</dbReference>
<name>A0A2Z3HPA3_9CAUL</name>
<dbReference type="InterPro" id="IPR050330">
    <property type="entry name" value="Bact_OuterMem_StrucFunc"/>
</dbReference>
<dbReference type="InterPro" id="IPR014169">
    <property type="entry name" value="Pal_lipo_C"/>
</dbReference>
<dbReference type="PANTHER" id="PTHR30329:SF21">
    <property type="entry name" value="LIPOPROTEIN YIAD-RELATED"/>
    <property type="match status" value="1"/>
</dbReference>
<sequence>MNRNAVLRWTPLLAAAAILAGCQSTPKAGPETKATPEAAAGPDANAAAGSGTIQPVAPATAVTGRALPGSVQDFVINVTDRIFFEVDQYEVRDEAAAILERQAAWLNRYPAVQVRIEGNADERGTREYNLALGSRRATAVRDYLVGLGVSPSRISTVSFGKERPVDPGADDEAFRRNRNARTAIVAGAR</sequence>
<dbReference type="EMBL" id="CP029479">
    <property type="protein sequence ID" value="AWM76575.1"/>
    <property type="molecule type" value="Genomic_DNA"/>
</dbReference>
<evidence type="ECO:0000256" key="9">
    <source>
        <dbReference type="SAM" id="MobiDB-lite"/>
    </source>
</evidence>
<dbReference type="CDD" id="cd07185">
    <property type="entry name" value="OmpA_C-like"/>
    <property type="match status" value="1"/>
</dbReference>
<dbReference type="OrthoDB" id="9809164at2"/>
<protein>
    <recommendedName>
        <fullName evidence="8">Peptidoglycan-associated lipoprotein</fullName>
        <shortName evidence="8">PAL</shortName>
    </recommendedName>
</protein>
<dbReference type="PROSITE" id="PS51123">
    <property type="entry name" value="OMPA_2"/>
    <property type="match status" value="1"/>
</dbReference>
<keyword evidence="13" id="KW-1185">Reference proteome</keyword>
<dbReference type="HAMAP" id="MF_02204">
    <property type="entry name" value="Pal"/>
    <property type="match status" value="1"/>
</dbReference>
<proteinExistence type="inferred from homology"/>
<comment type="similarity">
    <text evidence="8">Belongs to the Pal lipoprotein family.</text>
</comment>
<evidence type="ECO:0000313" key="12">
    <source>
        <dbReference type="EMBL" id="AWM76575.1"/>
    </source>
</evidence>
<dbReference type="InterPro" id="IPR006664">
    <property type="entry name" value="OMP_bac"/>
</dbReference>
<gene>
    <name evidence="8 12" type="primary">pal</name>
    <name evidence="12" type="ORF">HYN04_01615</name>
</gene>
<dbReference type="RefSeq" id="WP_110449144.1">
    <property type="nucleotide sequence ID" value="NZ_CP029479.1"/>
</dbReference>
<dbReference type="SUPFAM" id="SSF103088">
    <property type="entry name" value="OmpA-like"/>
    <property type="match status" value="1"/>
</dbReference>
<feature type="chain" id="PRO_5016424652" description="Peptidoglycan-associated lipoprotein" evidence="10">
    <location>
        <begin position="29"/>
        <end position="189"/>
    </location>
</feature>
<dbReference type="KEGG" id="phb:HYN04_01615"/>
<keyword evidence="6 8" id="KW-0449">Lipoprotein</keyword>
<reference evidence="13" key="1">
    <citation type="submission" date="2018-05" db="EMBL/GenBank/DDBJ databases">
        <title>Genome sequencing of Phenylobacterium sp. HYN0004.</title>
        <authorList>
            <person name="Yi H."/>
            <person name="Baek C."/>
        </authorList>
    </citation>
    <scope>NUCLEOTIDE SEQUENCE [LARGE SCALE GENOMIC DNA]</scope>
    <source>
        <strain evidence="13">HYN0004</strain>
    </source>
</reference>
<dbReference type="InterPro" id="IPR039001">
    <property type="entry name" value="Pal"/>
</dbReference>
<evidence type="ECO:0000256" key="8">
    <source>
        <dbReference type="HAMAP-Rule" id="MF_02204"/>
    </source>
</evidence>
<dbReference type="InterPro" id="IPR006665">
    <property type="entry name" value="OmpA-like"/>
</dbReference>
<dbReference type="Gene3D" id="3.30.1330.60">
    <property type="entry name" value="OmpA-like domain"/>
    <property type="match status" value="1"/>
</dbReference>